<name>A0A699XLM7_TANCI</name>
<evidence type="ECO:0000256" key="1">
    <source>
        <dbReference type="SAM" id="MobiDB-lite"/>
    </source>
</evidence>
<organism evidence="2">
    <name type="scientific">Tanacetum cinerariifolium</name>
    <name type="common">Dalmatian daisy</name>
    <name type="synonym">Chrysanthemum cinerariifolium</name>
    <dbReference type="NCBI Taxonomy" id="118510"/>
    <lineage>
        <taxon>Eukaryota</taxon>
        <taxon>Viridiplantae</taxon>
        <taxon>Streptophyta</taxon>
        <taxon>Embryophyta</taxon>
        <taxon>Tracheophyta</taxon>
        <taxon>Spermatophyta</taxon>
        <taxon>Magnoliopsida</taxon>
        <taxon>eudicotyledons</taxon>
        <taxon>Gunneridae</taxon>
        <taxon>Pentapetalae</taxon>
        <taxon>asterids</taxon>
        <taxon>campanulids</taxon>
        <taxon>Asterales</taxon>
        <taxon>Asteraceae</taxon>
        <taxon>Asteroideae</taxon>
        <taxon>Anthemideae</taxon>
        <taxon>Anthemidinae</taxon>
        <taxon>Tanacetum</taxon>
    </lineage>
</organism>
<feature type="compositionally biased region" description="Acidic residues" evidence="1">
    <location>
        <begin position="65"/>
        <end position="80"/>
    </location>
</feature>
<evidence type="ECO:0000313" key="2">
    <source>
        <dbReference type="EMBL" id="GFD60587.1"/>
    </source>
</evidence>
<feature type="compositionally biased region" description="Basic and acidic residues" evidence="1">
    <location>
        <begin position="7"/>
        <end position="18"/>
    </location>
</feature>
<feature type="non-terminal residue" evidence="2">
    <location>
        <position position="1"/>
    </location>
</feature>
<reference evidence="2" key="1">
    <citation type="journal article" date="2019" name="Sci. Rep.">
        <title>Draft genome of Tanacetum cinerariifolium, the natural source of mosquito coil.</title>
        <authorList>
            <person name="Yamashiro T."/>
            <person name="Shiraishi A."/>
            <person name="Satake H."/>
            <person name="Nakayama K."/>
        </authorList>
    </citation>
    <scope>NUCLEOTIDE SEQUENCE</scope>
</reference>
<accession>A0A699XLM7</accession>
<feature type="region of interest" description="Disordered" evidence="1">
    <location>
        <begin position="1"/>
        <end position="80"/>
    </location>
</feature>
<proteinExistence type="predicted"/>
<feature type="compositionally biased region" description="Basic and acidic residues" evidence="1">
    <location>
        <begin position="25"/>
        <end position="42"/>
    </location>
</feature>
<feature type="non-terminal residue" evidence="2">
    <location>
        <position position="80"/>
    </location>
</feature>
<sequence>GGIDWDLNVRPEDIDEPSKTGQPIDAKDKAEMEDAANTKENKAPPQGATTAQSEATGKGVSDQVADPEADIDSDEEAALR</sequence>
<gene>
    <name evidence="2" type="ORF">Tci_932556</name>
</gene>
<comment type="caution">
    <text evidence="2">The sequence shown here is derived from an EMBL/GenBank/DDBJ whole genome shotgun (WGS) entry which is preliminary data.</text>
</comment>
<protein>
    <submittedName>
        <fullName evidence="2">Uncharacterized protein</fullName>
    </submittedName>
</protein>
<dbReference type="EMBL" id="BKCJ011879862">
    <property type="protein sequence ID" value="GFD60587.1"/>
    <property type="molecule type" value="Genomic_DNA"/>
</dbReference>
<dbReference type="AlphaFoldDB" id="A0A699XLM7"/>